<organism evidence="1 2">
    <name type="scientific">Dendrobium catenatum</name>
    <dbReference type="NCBI Taxonomy" id="906689"/>
    <lineage>
        <taxon>Eukaryota</taxon>
        <taxon>Viridiplantae</taxon>
        <taxon>Streptophyta</taxon>
        <taxon>Embryophyta</taxon>
        <taxon>Tracheophyta</taxon>
        <taxon>Spermatophyta</taxon>
        <taxon>Magnoliopsida</taxon>
        <taxon>Liliopsida</taxon>
        <taxon>Asparagales</taxon>
        <taxon>Orchidaceae</taxon>
        <taxon>Epidendroideae</taxon>
        <taxon>Malaxideae</taxon>
        <taxon>Dendrobiinae</taxon>
        <taxon>Dendrobium</taxon>
    </lineage>
</organism>
<name>A0A2I0XJR9_9ASPA</name>
<evidence type="ECO:0000313" key="1">
    <source>
        <dbReference type="EMBL" id="PKU88148.1"/>
    </source>
</evidence>
<keyword evidence="2" id="KW-1185">Reference proteome</keyword>
<accession>A0A2I0XJR9</accession>
<dbReference type="EMBL" id="KZ501821">
    <property type="protein sequence ID" value="PKU88148.1"/>
    <property type="molecule type" value="Genomic_DNA"/>
</dbReference>
<gene>
    <name evidence="1" type="ORF">MA16_Dca014582</name>
</gene>
<dbReference type="AlphaFoldDB" id="A0A2I0XJR9"/>
<proteinExistence type="predicted"/>
<evidence type="ECO:0000313" key="2">
    <source>
        <dbReference type="Proteomes" id="UP000233837"/>
    </source>
</evidence>
<reference evidence="1 2" key="2">
    <citation type="journal article" date="2017" name="Nature">
        <title>The Apostasia genome and the evolution of orchids.</title>
        <authorList>
            <person name="Zhang G.Q."/>
            <person name="Liu K.W."/>
            <person name="Li Z."/>
            <person name="Lohaus R."/>
            <person name="Hsiao Y.Y."/>
            <person name="Niu S.C."/>
            <person name="Wang J.Y."/>
            <person name="Lin Y.C."/>
            <person name="Xu Q."/>
            <person name="Chen L.J."/>
            <person name="Yoshida K."/>
            <person name="Fujiwara S."/>
            <person name="Wang Z.W."/>
            <person name="Zhang Y.Q."/>
            <person name="Mitsuda N."/>
            <person name="Wang M."/>
            <person name="Liu G.H."/>
            <person name="Pecoraro L."/>
            <person name="Huang H.X."/>
            <person name="Xiao X.J."/>
            <person name="Lin M."/>
            <person name="Wu X.Y."/>
            <person name="Wu W.L."/>
            <person name="Chen Y.Y."/>
            <person name="Chang S.B."/>
            <person name="Sakamoto S."/>
            <person name="Ohme-Takagi M."/>
            <person name="Yagi M."/>
            <person name="Zeng S.J."/>
            <person name="Shen C.Y."/>
            <person name="Yeh C.M."/>
            <person name="Luo Y.B."/>
            <person name="Tsai W.C."/>
            <person name="Van de Peer Y."/>
            <person name="Liu Z.J."/>
        </authorList>
    </citation>
    <scope>NUCLEOTIDE SEQUENCE [LARGE SCALE GENOMIC DNA]</scope>
    <source>
        <tissue evidence="1">The whole plant</tissue>
    </source>
</reference>
<dbReference type="Proteomes" id="UP000233837">
    <property type="component" value="Unassembled WGS sequence"/>
</dbReference>
<sequence length="110" mass="12373">MPPSILRDPGFFFGGGHSKSFLQALAGSTSSFPDLKRSTFRGLPALLVSDDEIRVGKYSSKDIRDQNSWLNDSSEEEVYSEFSESDNDFSLVRSSNATRGKFWGRGRRKR</sequence>
<protein>
    <submittedName>
        <fullName evidence="1">Uncharacterized protein</fullName>
    </submittedName>
</protein>
<reference evidence="1 2" key="1">
    <citation type="journal article" date="2016" name="Sci. Rep.">
        <title>The Dendrobium catenatum Lindl. genome sequence provides insights into polysaccharide synthase, floral development and adaptive evolution.</title>
        <authorList>
            <person name="Zhang G.Q."/>
            <person name="Xu Q."/>
            <person name="Bian C."/>
            <person name="Tsai W.C."/>
            <person name="Yeh C.M."/>
            <person name="Liu K.W."/>
            <person name="Yoshida K."/>
            <person name="Zhang L.S."/>
            <person name="Chang S.B."/>
            <person name="Chen F."/>
            <person name="Shi Y."/>
            <person name="Su Y.Y."/>
            <person name="Zhang Y.Q."/>
            <person name="Chen L.J."/>
            <person name="Yin Y."/>
            <person name="Lin M."/>
            <person name="Huang H."/>
            <person name="Deng H."/>
            <person name="Wang Z.W."/>
            <person name="Zhu S.L."/>
            <person name="Zhao X."/>
            <person name="Deng C."/>
            <person name="Niu S.C."/>
            <person name="Huang J."/>
            <person name="Wang M."/>
            <person name="Liu G.H."/>
            <person name="Yang H.J."/>
            <person name="Xiao X.J."/>
            <person name="Hsiao Y.Y."/>
            <person name="Wu W.L."/>
            <person name="Chen Y.Y."/>
            <person name="Mitsuda N."/>
            <person name="Ohme-Takagi M."/>
            <person name="Luo Y.B."/>
            <person name="Van de Peer Y."/>
            <person name="Liu Z.J."/>
        </authorList>
    </citation>
    <scope>NUCLEOTIDE SEQUENCE [LARGE SCALE GENOMIC DNA]</scope>
    <source>
        <tissue evidence="1">The whole plant</tissue>
    </source>
</reference>